<dbReference type="HOGENOM" id="CLU_058994_0_0_11"/>
<organism evidence="2 3">
    <name type="scientific">Catenulispora acidiphila (strain DSM 44928 / JCM 14897 / NBRC 102108 / NRRL B-24433 / ID139908)</name>
    <dbReference type="NCBI Taxonomy" id="479433"/>
    <lineage>
        <taxon>Bacteria</taxon>
        <taxon>Bacillati</taxon>
        <taxon>Actinomycetota</taxon>
        <taxon>Actinomycetes</taxon>
        <taxon>Catenulisporales</taxon>
        <taxon>Catenulisporaceae</taxon>
        <taxon>Catenulispora</taxon>
    </lineage>
</organism>
<keyword evidence="3" id="KW-1185">Reference proteome</keyword>
<proteinExistence type="predicted"/>
<gene>
    <name evidence="2" type="ordered locus">Caci_5734</name>
</gene>
<evidence type="ECO:0000313" key="3">
    <source>
        <dbReference type="Proteomes" id="UP000000851"/>
    </source>
</evidence>
<evidence type="ECO:0000256" key="1">
    <source>
        <dbReference type="SAM" id="Phobius"/>
    </source>
</evidence>
<dbReference type="STRING" id="479433.Caci_5734"/>
<dbReference type="InParanoid" id="C7QCE4"/>
<evidence type="ECO:0000313" key="2">
    <source>
        <dbReference type="EMBL" id="ACU74592.1"/>
    </source>
</evidence>
<keyword evidence="1" id="KW-0812">Transmembrane</keyword>
<reference evidence="2 3" key="1">
    <citation type="journal article" date="2009" name="Stand. Genomic Sci.">
        <title>Complete genome sequence of Catenulispora acidiphila type strain (ID 139908).</title>
        <authorList>
            <person name="Copeland A."/>
            <person name="Lapidus A."/>
            <person name="Glavina Del Rio T."/>
            <person name="Nolan M."/>
            <person name="Lucas S."/>
            <person name="Chen F."/>
            <person name="Tice H."/>
            <person name="Cheng J.F."/>
            <person name="Bruce D."/>
            <person name="Goodwin L."/>
            <person name="Pitluck S."/>
            <person name="Mikhailova N."/>
            <person name="Pati A."/>
            <person name="Ivanova N."/>
            <person name="Mavromatis K."/>
            <person name="Chen A."/>
            <person name="Palaniappan K."/>
            <person name="Chain P."/>
            <person name="Land M."/>
            <person name="Hauser L."/>
            <person name="Chang Y.J."/>
            <person name="Jeffries C.D."/>
            <person name="Chertkov O."/>
            <person name="Brettin T."/>
            <person name="Detter J.C."/>
            <person name="Han C."/>
            <person name="Ali Z."/>
            <person name="Tindall B.J."/>
            <person name="Goker M."/>
            <person name="Bristow J."/>
            <person name="Eisen J.A."/>
            <person name="Markowitz V."/>
            <person name="Hugenholtz P."/>
            <person name="Kyrpides N.C."/>
            <person name="Klenk H.P."/>
        </authorList>
    </citation>
    <scope>NUCLEOTIDE SEQUENCE [LARGE SCALE GENOMIC DNA]</scope>
    <source>
        <strain evidence="3">DSM 44928 / JCM 14897 / NBRC 102108 / NRRL B-24433 / ID139908</strain>
    </source>
</reference>
<sequence length="276" mass="29417">MVGAVLIVALATLAGVYLSHLDRGGRHYGFGAGATQVPDRVDVLATINRVDAPRNEASVRVFVSVEGAYAEDDTGVYPKQDVTISTSSLSSGELTFPAGKRIVSQDVRMDLPGGDIADYPFDRYSTTLRFAADVAGKPVPATVAIIDSDPGFVTRETPVGGEPLAPGFDIQLRRTRGTFTMVWLMYVIMWALALSVLTGALVMGHRRLGMVWPGLGWMAASLFALAGYRNTAPGQPPIGCLLDYTVFLWAEALVAFSMVYAVLRGTRVEVAAEAGG</sequence>
<dbReference type="KEGG" id="cai:Caci_5734"/>
<dbReference type="Pfam" id="PF14494">
    <property type="entry name" value="DUF4436"/>
    <property type="match status" value="1"/>
</dbReference>
<feature type="transmembrane region" description="Helical" evidence="1">
    <location>
        <begin position="183"/>
        <end position="203"/>
    </location>
</feature>
<feature type="transmembrane region" description="Helical" evidence="1">
    <location>
        <begin position="210"/>
        <end position="229"/>
    </location>
</feature>
<dbReference type="Proteomes" id="UP000000851">
    <property type="component" value="Chromosome"/>
</dbReference>
<dbReference type="InterPro" id="IPR027948">
    <property type="entry name" value="DUF4436"/>
</dbReference>
<name>C7QCE4_CATAD</name>
<feature type="transmembrane region" description="Helical" evidence="1">
    <location>
        <begin position="241"/>
        <end position="263"/>
    </location>
</feature>
<keyword evidence="1" id="KW-0472">Membrane</keyword>
<protein>
    <recommendedName>
        <fullName evidence="4">DUF4436 domain-containing protein</fullName>
    </recommendedName>
</protein>
<dbReference type="EMBL" id="CP001700">
    <property type="protein sequence ID" value="ACU74592.1"/>
    <property type="molecule type" value="Genomic_DNA"/>
</dbReference>
<keyword evidence="1" id="KW-1133">Transmembrane helix</keyword>
<dbReference type="eggNOG" id="ENOG5032X2I">
    <property type="taxonomic scope" value="Bacteria"/>
</dbReference>
<dbReference type="AlphaFoldDB" id="C7QCE4"/>
<evidence type="ECO:0008006" key="4">
    <source>
        <dbReference type="Google" id="ProtNLM"/>
    </source>
</evidence>
<accession>C7QCE4</accession>